<proteinExistence type="predicted"/>
<name>A0A6H2DNU6_9SPHN</name>
<gene>
    <name evidence="1" type="ORF">HF685_12810</name>
</gene>
<dbReference type="InterPro" id="IPR023393">
    <property type="entry name" value="START-like_dom_sf"/>
</dbReference>
<dbReference type="Pfam" id="PF10604">
    <property type="entry name" value="Polyketide_cyc2"/>
    <property type="match status" value="1"/>
</dbReference>
<dbReference type="CDD" id="cd07822">
    <property type="entry name" value="SRPBCC_4"/>
    <property type="match status" value="1"/>
</dbReference>
<evidence type="ECO:0000313" key="1">
    <source>
        <dbReference type="EMBL" id="QJB70060.1"/>
    </source>
</evidence>
<dbReference type="EMBL" id="CP051217">
    <property type="protein sequence ID" value="QJB70060.1"/>
    <property type="molecule type" value="Genomic_DNA"/>
</dbReference>
<evidence type="ECO:0000313" key="2">
    <source>
        <dbReference type="Proteomes" id="UP000501600"/>
    </source>
</evidence>
<dbReference type="InterPro" id="IPR019587">
    <property type="entry name" value="Polyketide_cyclase/dehydratase"/>
</dbReference>
<dbReference type="Proteomes" id="UP000501600">
    <property type="component" value="Chromosome"/>
</dbReference>
<reference evidence="1 2" key="1">
    <citation type="submission" date="2020-04" db="EMBL/GenBank/DDBJ databases">
        <title>Genome sequence for Sphingorhabdus sp. strain M1.</title>
        <authorList>
            <person name="Park S.-J."/>
        </authorList>
    </citation>
    <scope>NUCLEOTIDE SEQUENCE [LARGE SCALE GENOMIC DNA]</scope>
    <source>
        <strain evidence="1 2">JK6</strain>
    </source>
</reference>
<sequence>MMPEFRNKIEIAASPSQIWSILIDFEKWPQWSDSFSALQRLDDGPVGLGSRIRIKQPRLFPRNWTITEWNPDNSFSWISKGGGVTSFANHWIETDRDVCTFHQSMNISGFLGRPTAILLKATICRYMDMEAAGLKDRSERRDQLPVPE</sequence>
<accession>A0A6H2DNU6</accession>
<dbReference type="AlphaFoldDB" id="A0A6H2DNU6"/>
<dbReference type="KEGG" id="phao:HF685_12810"/>
<keyword evidence="2" id="KW-1185">Reference proteome</keyword>
<dbReference type="SUPFAM" id="SSF55961">
    <property type="entry name" value="Bet v1-like"/>
    <property type="match status" value="1"/>
</dbReference>
<dbReference type="RefSeq" id="WP_168820328.1">
    <property type="nucleotide sequence ID" value="NZ_CP051217.1"/>
</dbReference>
<dbReference type="Gene3D" id="3.30.530.20">
    <property type="match status" value="1"/>
</dbReference>
<protein>
    <submittedName>
        <fullName evidence="1">SRPBCC domain-containing protein</fullName>
    </submittedName>
</protein>
<organism evidence="1 2">
    <name type="scientific">Parasphingorhabdus halotolerans</name>
    <dbReference type="NCBI Taxonomy" id="2725558"/>
    <lineage>
        <taxon>Bacteria</taxon>
        <taxon>Pseudomonadati</taxon>
        <taxon>Pseudomonadota</taxon>
        <taxon>Alphaproteobacteria</taxon>
        <taxon>Sphingomonadales</taxon>
        <taxon>Sphingomonadaceae</taxon>
        <taxon>Parasphingorhabdus</taxon>
    </lineage>
</organism>